<evidence type="ECO:0000256" key="4">
    <source>
        <dbReference type="ARBA" id="ARBA00022960"/>
    </source>
</evidence>
<comment type="caution">
    <text evidence="9">The sequence shown here is derived from an EMBL/GenBank/DDBJ whole genome shotgun (WGS) entry which is preliminary data.</text>
</comment>
<keyword evidence="4" id="KW-0133">Cell shape</keyword>
<organism evidence="9 10">
    <name type="scientific">Weissella halotolerans DSM 20190</name>
    <dbReference type="NCBI Taxonomy" id="1123500"/>
    <lineage>
        <taxon>Bacteria</taxon>
        <taxon>Bacillati</taxon>
        <taxon>Bacillota</taxon>
        <taxon>Bacilli</taxon>
        <taxon>Lactobacillales</taxon>
        <taxon>Lactobacillaceae</taxon>
        <taxon>Weissella</taxon>
    </lineage>
</organism>
<keyword evidence="5" id="KW-0573">Peptidoglycan synthesis</keyword>
<dbReference type="GO" id="GO:0071555">
    <property type="term" value="P:cell wall organization"/>
    <property type="evidence" value="ECO:0007669"/>
    <property type="project" value="UniProtKB-KW"/>
</dbReference>
<dbReference type="InterPro" id="IPR016181">
    <property type="entry name" value="Acyl_CoA_acyltransferase"/>
</dbReference>
<name>A0A0R2G1C2_9LACO</name>
<keyword evidence="8" id="KW-0175">Coiled coil</keyword>
<evidence type="ECO:0000313" key="9">
    <source>
        <dbReference type="EMBL" id="KRN31212.1"/>
    </source>
</evidence>
<dbReference type="InterPro" id="IPR003447">
    <property type="entry name" value="FEMABX"/>
</dbReference>
<keyword evidence="7" id="KW-0961">Cell wall biogenesis/degradation</keyword>
<dbReference type="Pfam" id="PF02388">
    <property type="entry name" value="FemAB"/>
    <property type="match status" value="1"/>
</dbReference>
<comment type="similarity">
    <text evidence="1">Belongs to the FemABX family.</text>
</comment>
<proteinExistence type="inferred from homology"/>
<dbReference type="OrthoDB" id="2303924at2"/>
<dbReference type="GO" id="GO:0008360">
    <property type="term" value="P:regulation of cell shape"/>
    <property type="evidence" value="ECO:0007669"/>
    <property type="project" value="UniProtKB-KW"/>
</dbReference>
<dbReference type="SUPFAM" id="SSF55729">
    <property type="entry name" value="Acyl-CoA N-acyltransferases (Nat)"/>
    <property type="match status" value="2"/>
</dbReference>
<evidence type="ECO:0000313" key="10">
    <source>
        <dbReference type="Proteomes" id="UP000051296"/>
    </source>
</evidence>
<evidence type="ECO:0008006" key="11">
    <source>
        <dbReference type="Google" id="ProtNLM"/>
    </source>
</evidence>
<gene>
    <name evidence="9" type="ORF">IV68_GL001094</name>
</gene>
<dbReference type="GO" id="GO:0009252">
    <property type="term" value="P:peptidoglycan biosynthetic process"/>
    <property type="evidence" value="ECO:0007669"/>
    <property type="project" value="UniProtKB-KW"/>
</dbReference>
<dbReference type="Gene3D" id="3.40.630.30">
    <property type="match status" value="2"/>
</dbReference>
<dbReference type="RefSeq" id="WP_022791862.1">
    <property type="nucleotide sequence ID" value="NZ_ATUU01000004.1"/>
</dbReference>
<dbReference type="InterPro" id="IPR050644">
    <property type="entry name" value="PG_Glycine_Bridge_Synth"/>
</dbReference>
<keyword evidence="6" id="KW-0012">Acyltransferase</keyword>
<evidence type="ECO:0000256" key="1">
    <source>
        <dbReference type="ARBA" id="ARBA00009943"/>
    </source>
</evidence>
<dbReference type="AlphaFoldDB" id="A0A0R2G1C2"/>
<evidence type="ECO:0000256" key="6">
    <source>
        <dbReference type="ARBA" id="ARBA00023315"/>
    </source>
</evidence>
<dbReference type="STRING" id="1123500.GCA_000420365_01145"/>
<evidence type="ECO:0000256" key="3">
    <source>
        <dbReference type="ARBA" id="ARBA00022679"/>
    </source>
</evidence>
<dbReference type="Gene3D" id="1.20.58.90">
    <property type="match status" value="1"/>
</dbReference>
<dbReference type="eggNOG" id="COG2348">
    <property type="taxonomic scope" value="Bacteria"/>
</dbReference>
<dbReference type="PANTHER" id="PTHR36174">
    <property type="entry name" value="LIPID II:GLYCINE GLYCYLTRANSFERASE"/>
    <property type="match status" value="1"/>
</dbReference>
<dbReference type="PROSITE" id="PS51191">
    <property type="entry name" value="FEMABX"/>
    <property type="match status" value="1"/>
</dbReference>
<dbReference type="Proteomes" id="UP000051296">
    <property type="component" value="Unassembled WGS sequence"/>
</dbReference>
<evidence type="ECO:0000256" key="8">
    <source>
        <dbReference type="SAM" id="Coils"/>
    </source>
</evidence>
<dbReference type="PATRIC" id="fig|1123500.6.peg.1095"/>
<reference evidence="9 10" key="1">
    <citation type="journal article" date="2015" name="Genome Announc.">
        <title>Expanding the biotechnology potential of lactobacilli through comparative genomics of 213 strains and associated genera.</title>
        <authorList>
            <person name="Sun Z."/>
            <person name="Harris H.M."/>
            <person name="McCann A."/>
            <person name="Guo C."/>
            <person name="Argimon S."/>
            <person name="Zhang W."/>
            <person name="Yang X."/>
            <person name="Jeffery I.B."/>
            <person name="Cooney J.C."/>
            <person name="Kagawa T.F."/>
            <person name="Liu W."/>
            <person name="Song Y."/>
            <person name="Salvetti E."/>
            <person name="Wrobel A."/>
            <person name="Rasinkangas P."/>
            <person name="Parkhill J."/>
            <person name="Rea M.C."/>
            <person name="O'Sullivan O."/>
            <person name="Ritari J."/>
            <person name="Douillard F.P."/>
            <person name="Paul Ross R."/>
            <person name="Yang R."/>
            <person name="Briner A.E."/>
            <person name="Felis G.E."/>
            <person name="de Vos W.M."/>
            <person name="Barrangou R."/>
            <person name="Klaenhammer T.R."/>
            <person name="Caufield P.W."/>
            <person name="Cui Y."/>
            <person name="Zhang H."/>
            <person name="O'Toole P.W."/>
        </authorList>
    </citation>
    <scope>NUCLEOTIDE SEQUENCE [LARGE SCALE GENOMIC DNA]</scope>
    <source>
        <strain evidence="9 10">DSM 20190</strain>
    </source>
</reference>
<accession>A0A0R2G1C2</accession>
<dbReference type="InParanoid" id="A0A0R2G1C2"/>
<sequence length="412" mass="48034">MLIPLTVEEWDEFEQQHLQGSMAQTVKQYNLLKQRGRTVEILGLKKENKLVAGAVVTIDSIHGGTIINIDHGPLLDYSNEELSSHFFSALKKYALKKKGLFIRFSPNLVYQRFDNNGGSVTEPNEQVMNNLEHIGAQHLGFKKGMVTEGALRWQYSKNIKGMDSDDLEASYDSKVKYYLKKNKQFGVHVRRLKRDELKDFKKLTADTADRIGFQDKDLQFYQTVFDVYGQDANFIVAEMSFQDYISEEETVIRQLDDRLATLDKRLEVKETKKNRRQYNEFEDQKKQHIKRIEKVKELFNGDVPIEKQIIAGALFIEQPQEMAYLYSGMYGQYKDYYGPYLLQDTMLKKSIEDNIPLYNFLGITGHFDGKDGVFKFKTEFNGQAEEMIGEFDYPIRPVKFAMYKLIKKIIQR</sequence>
<keyword evidence="10" id="KW-1185">Reference proteome</keyword>
<keyword evidence="2" id="KW-0963">Cytoplasm</keyword>
<feature type="coiled-coil region" evidence="8">
    <location>
        <begin position="245"/>
        <end position="298"/>
    </location>
</feature>
<evidence type="ECO:0000256" key="2">
    <source>
        <dbReference type="ARBA" id="ARBA00022490"/>
    </source>
</evidence>
<dbReference type="GO" id="GO:0016755">
    <property type="term" value="F:aminoacyltransferase activity"/>
    <property type="evidence" value="ECO:0007669"/>
    <property type="project" value="InterPro"/>
</dbReference>
<protein>
    <recommendedName>
        <fullName evidence="11">Aminoacyltransferase FemA</fullName>
    </recommendedName>
</protein>
<evidence type="ECO:0000256" key="7">
    <source>
        <dbReference type="ARBA" id="ARBA00023316"/>
    </source>
</evidence>
<evidence type="ECO:0000256" key="5">
    <source>
        <dbReference type="ARBA" id="ARBA00022984"/>
    </source>
</evidence>
<keyword evidence="3" id="KW-0808">Transferase</keyword>
<dbReference type="PANTHER" id="PTHR36174:SF2">
    <property type="entry name" value="AMINOACYLTRANSFERASE FEMA"/>
    <property type="match status" value="1"/>
</dbReference>
<dbReference type="EMBL" id="JQAX01000004">
    <property type="protein sequence ID" value="KRN31212.1"/>
    <property type="molecule type" value="Genomic_DNA"/>
</dbReference>